<feature type="compositionally biased region" description="Low complexity" evidence="6">
    <location>
        <begin position="129"/>
        <end position="145"/>
    </location>
</feature>
<evidence type="ECO:0000256" key="3">
    <source>
        <dbReference type="ARBA" id="ARBA00022927"/>
    </source>
</evidence>
<dbReference type="Gene3D" id="1.20.5.110">
    <property type="match status" value="2"/>
</dbReference>
<dbReference type="GO" id="GO:0016082">
    <property type="term" value="P:synaptic vesicle priming"/>
    <property type="evidence" value="ECO:0007669"/>
    <property type="project" value="TreeGrafter"/>
</dbReference>
<dbReference type="CDD" id="cd15856">
    <property type="entry name" value="SNARE_SNAP29C"/>
    <property type="match status" value="1"/>
</dbReference>
<reference evidence="8" key="2">
    <citation type="submission" date="2022-10" db="EMBL/GenBank/DDBJ databases">
        <authorList>
            <consortium name="ENA_rothamsted_submissions"/>
            <consortium name="culmorum"/>
            <person name="King R."/>
        </authorList>
    </citation>
    <scope>NUCLEOTIDE SEQUENCE</scope>
</reference>
<protein>
    <recommendedName>
        <fullName evidence="7">t-SNARE coiled-coil homology domain-containing protein</fullName>
    </recommendedName>
</protein>
<organism evidence="8 9">
    <name type="scientific">Chironomus riparius</name>
    <dbReference type="NCBI Taxonomy" id="315576"/>
    <lineage>
        <taxon>Eukaryota</taxon>
        <taxon>Metazoa</taxon>
        <taxon>Ecdysozoa</taxon>
        <taxon>Arthropoda</taxon>
        <taxon>Hexapoda</taxon>
        <taxon>Insecta</taxon>
        <taxon>Pterygota</taxon>
        <taxon>Neoptera</taxon>
        <taxon>Endopterygota</taxon>
        <taxon>Diptera</taxon>
        <taxon>Nematocera</taxon>
        <taxon>Chironomoidea</taxon>
        <taxon>Chironomidae</taxon>
        <taxon>Chironominae</taxon>
        <taxon>Chironomus</taxon>
    </lineage>
</organism>
<evidence type="ECO:0000313" key="9">
    <source>
        <dbReference type="Proteomes" id="UP001153620"/>
    </source>
</evidence>
<dbReference type="PANTHER" id="PTHR19305:SF9">
    <property type="entry name" value="SYNAPTOSOMAL-ASSOCIATED PROTEIN 29"/>
    <property type="match status" value="1"/>
</dbReference>
<feature type="domain" description="T-SNARE coiled-coil homology" evidence="7">
    <location>
        <begin position="173"/>
        <end position="235"/>
    </location>
</feature>
<sequence>MSGHQYFSNGNSLFSDDVDDETFLKNSRVKPKDDYLEQRQLYEQKRKEIENRTIDSSQRSIGLLRETEQVGIATAQELSKQREQLEKTRDQLDTINTSLKFSQRHLTGIKSMFGGLKNYLSGKSEFEPSKMSPSSSNSSSIASPTSDERYNQHPTTRLRNDPQMQQQQMAGNVNFNQQLDRNLDEMCDSLSRLKGLAIDLNGEIDSQNDLIDQITDKTEDVDIKIGKQNQQMFKLLGKK</sequence>
<proteinExistence type="inferred from homology"/>
<dbReference type="Proteomes" id="UP001153620">
    <property type="component" value="Chromosome 2"/>
</dbReference>
<evidence type="ECO:0000259" key="7">
    <source>
        <dbReference type="PROSITE" id="PS50192"/>
    </source>
</evidence>
<dbReference type="GO" id="GO:0031629">
    <property type="term" value="P:synaptic vesicle fusion to presynaptic active zone membrane"/>
    <property type="evidence" value="ECO:0007669"/>
    <property type="project" value="TreeGrafter"/>
</dbReference>
<evidence type="ECO:0000256" key="5">
    <source>
        <dbReference type="SAM" id="Coils"/>
    </source>
</evidence>
<dbReference type="SMART" id="SM00397">
    <property type="entry name" value="t_SNARE"/>
    <property type="match status" value="2"/>
</dbReference>
<dbReference type="GO" id="GO:0015031">
    <property type="term" value="P:protein transport"/>
    <property type="evidence" value="ECO:0007669"/>
    <property type="project" value="UniProtKB-KW"/>
</dbReference>
<dbReference type="Pfam" id="PF12352">
    <property type="entry name" value="V-SNARE_C"/>
    <property type="match status" value="1"/>
</dbReference>
<evidence type="ECO:0000256" key="2">
    <source>
        <dbReference type="ARBA" id="ARBA00022448"/>
    </source>
</evidence>
<evidence type="ECO:0000256" key="4">
    <source>
        <dbReference type="ARBA" id="ARBA00023054"/>
    </source>
</evidence>
<dbReference type="GO" id="GO:0031201">
    <property type="term" value="C:SNARE complex"/>
    <property type="evidence" value="ECO:0007669"/>
    <property type="project" value="TreeGrafter"/>
</dbReference>
<keyword evidence="4 5" id="KW-0175">Coiled coil</keyword>
<reference evidence="8" key="1">
    <citation type="submission" date="2022-01" db="EMBL/GenBank/DDBJ databases">
        <authorList>
            <person name="King R."/>
        </authorList>
    </citation>
    <scope>NUCLEOTIDE SEQUENCE</scope>
</reference>
<name>A0A9N9WTB3_9DIPT</name>
<evidence type="ECO:0000256" key="1">
    <source>
        <dbReference type="ARBA" id="ARBA00009480"/>
    </source>
</evidence>
<feature type="coiled-coil region" evidence="5">
    <location>
        <begin position="32"/>
        <end position="98"/>
    </location>
</feature>
<dbReference type="GO" id="GO:0005484">
    <property type="term" value="F:SNAP receptor activity"/>
    <property type="evidence" value="ECO:0007669"/>
    <property type="project" value="TreeGrafter"/>
</dbReference>
<dbReference type="GO" id="GO:0005886">
    <property type="term" value="C:plasma membrane"/>
    <property type="evidence" value="ECO:0007669"/>
    <property type="project" value="TreeGrafter"/>
</dbReference>
<dbReference type="SUPFAM" id="SSF58038">
    <property type="entry name" value="SNARE fusion complex"/>
    <property type="match status" value="2"/>
</dbReference>
<dbReference type="InterPro" id="IPR000727">
    <property type="entry name" value="T_SNARE_dom"/>
</dbReference>
<dbReference type="PROSITE" id="PS50192">
    <property type="entry name" value="T_SNARE"/>
    <property type="match status" value="2"/>
</dbReference>
<dbReference type="FunFam" id="1.20.5.110:FF:000041">
    <property type="entry name" value="Synaptosomal-associated protein 29"/>
    <property type="match status" value="1"/>
</dbReference>
<dbReference type="OrthoDB" id="18679at2759"/>
<dbReference type="EMBL" id="OU895878">
    <property type="protein sequence ID" value="CAG9805126.1"/>
    <property type="molecule type" value="Genomic_DNA"/>
</dbReference>
<evidence type="ECO:0000256" key="6">
    <source>
        <dbReference type="SAM" id="MobiDB-lite"/>
    </source>
</evidence>
<keyword evidence="2" id="KW-0813">Transport</keyword>
<feature type="domain" description="T-SNARE coiled-coil homology" evidence="7">
    <location>
        <begin position="47"/>
        <end position="109"/>
    </location>
</feature>
<dbReference type="GO" id="GO:0019905">
    <property type="term" value="F:syntaxin binding"/>
    <property type="evidence" value="ECO:0007669"/>
    <property type="project" value="TreeGrafter"/>
</dbReference>
<evidence type="ECO:0000313" key="8">
    <source>
        <dbReference type="EMBL" id="CAG9805126.1"/>
    </source>
</evidence>
<dbReference type="CDD" id="cd15887">
    <property type="entry name" value="SNARE_SNAP29N"/>
    <property type="match status" value="1"/>
</dbReference>
<feature type="region of interest" description="Disordered" evidence="6">
    <location>
        <begin position="125"/>
        <end position="160"/>
    </location>
</feature>
<accession>A0A9N9WTB3</accession>
<dbReference type="GO" id="GO:0098793">
    <property type="term" value="C:presynapse"/>
    <property type="evidence" value="ECO:0007669"/>
    <property type="project" value="GOC"/>
</dbReference>
<comment type="similarity">
    <text evidence="1">Belongs to the SNAP-25 family.</text>
</comment>
<keyword evidence="3" id="KW-0653">Protein transport</keyword>
<dbReference type="AlphaFoldDB" id="A0A9N9WTB3"/>
<dbReference type="PANTHER" id="PTHR19305">
    <property type="entry name" value="SYNAPTOSOMAL ASSOCIATED PROTEIN"/>
    <property type="match status" value="1"/>
</dbReference>
<keyword evidence="9" id="KW-1185">Reference proteome</keyword>
<gene>
    <name evidence="8" type="ORF">CHIRRI_LOCUS8003</name>
</gene>